<comment type="similarity">
    <text evidence="1">Belongs to the bacterial ring-hydroxylating dioxygenase alpha subunit family.</text>
</comment>
<dbReference type="PANTHER" id="PTHR43756">
    <property type="entry name" value="CHOLINE MONOOXYGENASE, CHLOROPLASTIC"/>
    <property type="match status" value="1"/>
</dbReference>
<keyword evidence="6" id="KW-0411">Iron-sulfur</keyword>
<name>A0A1E3S4C4_9MYCO</name>
<dbReference type="GO" id="GO:0004497">
    <property type="term" value="F:monooxygenase activity"/>
    <property type="evidence" value="ECO:0007669"/>
    <property type="project" value="UniProtKB-ARBA"/>
</dbReference>
<evidence type="ECO:0000256" key="3">
    <source>
        <dbReference type="ARBA" id="ARBA00022723"/>
    </source>
</evidence>
<dbReference type="Gene3D" id="3.90.380.10">
    <property type="entry name" value="Naphthalene 1,2-dioxygenase Alpha Subunit, Chain A, domain 1"/>
    <property type="match status" value="1"/>
</dbReference>
<dbReference type="PRINTS" id="PR00090">
    <property type="entry name" value="RNGDIOXGNASE"/>
</dbReference>
<dbReference type="InterPro" id="IPR017941">
    <property type="entry name" value="Rieske_2Fe-2S"/>
</dbReference>
<evidence type="ECO:0000313" key="10">
    <source>
        <dbReference type="Proteomes" id="UP000094243"/>
    </source>
</evidence>
<dbReference type="PANTHER" id="PTHR43756:SF1">
    <property type="entry name" value="3-PHENYLPROPIONATE_CINNAMIC ACID DIOXYGENASE SUBUNIT ALPHA"/>
    <property type="match status" value="1"/>
</dbReference>
<dbReference type="PROSITE" id="PS51296">
    <property type="entry name" value="RIESKE"/>
    <property type="match status" value="1"/>
</dbReference>
<reference evidence="10" key="1">
    <citation type="submission" date="2016-09" db="EMBL/GenBank/DDBJ databases">
        <authorList>
            <person name="Greninger A.L."/>
            <person name="Jerome K.R."/>
            <person name="Mcnair B."/>
            <person name="Wallis C."/>
            <person name="Fang F."/>
        </authorList>
    </citation>
    <scope>NUCLEOTIDE SEQUENCE [LARGE SCALE GENOMIC DNA]</scope>
    <source>
        <strain evidence="10">M7</strain>
    </source>
</reference>
<dbReference type="Pfam" id="PF00848">
    <property type="entry name" value="Ring_hydroxyl_A"/>
    <property type="match status" value="1"/>
</dbReference>
<dbReference type="InterPro" id="IPR036922">
    <property type="entry name" value="Rieske_2Fe-2S_sf"/>
</dbReference>
<dbReference type="InterPro" id="IPR001663">
    <property type="entry name" value="Rng_hydr_dOase-A"/>
</dbReference>
<dbReference type="GO" id="GO:0016705">
    <property type="term" value="F:oxidoreductase activity, acting on paired donors, with incorporation or reduction of molecular oxygen"/>
    <property type="evidence" value="ECO:0007669"/>
    <property type="project" value="UniProtKB-ARBA"/>
</dbReference>
<keyword evidence="3" id="KW-0479">Metal-binding</keyword>
<dbReference type="Pfam" id="PF00355">
    <property type="entry name" value="Rieske"/>
    <property type="match status" value="1"/>
</dbReference>
<keyword evidence="10" id="KW-1185">Reference proteome</keyword>
<feature type="compositionally biased region" description="Basic and acidic residues" evidence="7">
    <location>
        <begin position="444"/>
        <end position="454"/>
    </location>
</feature>
<evidence type="ECO:0000259" key="8">
    <source>
        <dbReference type="PROSITE" id="PS51296"/>
    </source>
</evidence>
<keyword evidence="5" id="KW-0408">Iron</keyword>
<dbReference type="GO" id="GO:0051537">
    <property type="term" value="F:2 iron, 2 sulfur cluster binding"/>
    <property type="evidence" value="ECO:0007669"/>
    <property type="project" value="UniProtKB-KW"/>
</dbReference>
<feature type="region of interest" description="Disordered" evidence="7">
    <location>
        <begin position="435"/>
        <end position="454"/>
    </location>
</feature>
<dbReference type="GO" id="GO:0005506">
    <property type="term" value="F:iron ion binding"/>
    <property type="evidence" value="ECO:0007669"/>
    <property type="project" value="InterPro"/>
</dbReference>
<evidence type="ECO:0000256" key="6">
    <source>
        <dbReference type="ARBA" id="ARBA00023014"/>
    </source>
</evidence>
<dbReference type="EMBL" id="MIGZ01000002">
    <property type="protein sequence ID" value="ODQ96522.1"/>
    <property type="molecule type" value="Genomic_DNA"/>
</dbReference>
<keyword evidence="2" id="KW-0001">2Fe-2S</keyword>
<dbReference type="AlphaFoldDB" id="A0A1E3S4C4"/>
<evidence type="ECO:0000256" key="7">
    <source>
        <dbReference type="SAM" id="MobiDB-lite"/>
    </source>
</evidence>
<keyword evidence="4" id="KW-0560">Oxidoreductase</keyword>
<evidence type="ECO:0000256" key="2">
    <source>
        <dbReference type="ARBA" id="ARBA00022714"/>
    </source>
</evidence>
<organism evidence="9 10">
    <name type="scientific">Mycolicibacterium holsaticum</name>
    <dbReference type="NCBI Taxonomy" id="152142"/>
    <lineage>
        <taxon>Bacteria</taxon>
        <taxon>Bacillati</taxon>
        <taxon>Actinomycetota</taxon>
        <taxon>Actinomycetes</taxon>
        <taxon>Mycobacteriales</taxon>
        <taxon>Mycobacteriaceae</taxon>
        <taxon>Mycolicibacterium</taxon>
    </lineage>
</organism>
<sequence length="454" mass="50913">MIDMAKLIDPAAGTVAAGIFADEQIYQRELEQVWPRVWVFLAHDCMLPKPGSYLQNYIGEDPILVVRQKDGSVKAFLNQCRHRGMRICRADAGTAKAFMCSFHGWTYGTDGQLINVPHEDSAYGPGFDRSRFGAVMVPRLRNYKGFWFGCWDKDAPDLVEYLGDAAWYLDGYVDRWEGGVEAVAVHKWVLSANWKFNVEQPTSDMQHAEITHVSAVYAMANGEVVVPTGPEGVLELKGRQYFTPFGHGGAWLDTDESTPGFETPELIAWEKANKDAIVERRGSFRSIRPAGHSNIFPNFMYLGNGTMRVTHPRGPGEMEIWAWTFVPKAAPSEVKEAMRIDVMRTFSPGGMFEQDDAENWHEMQHILRGSKARAQRFSYPMRNVAPAVDQDGYPGATTAHPFSDNAALNMYDFYADLMSGMDWDDIKAKRAVSPDKTSCVQGRPADEVREQGTA</sequence>
<evidence type="ECO:0000256" key="1">
    <source>
        <dbReference type="ARBA" id="ARBA00008751"/>
    </source>
</evidence>
<feature type="domain" description="Rieske" evidence="8">
    <location>
        <begin position="38"/>
        <end position="121"/>
    </location>
</feature>
<evidence type="ECO:0000256" key="5">
    <source>
        <dbReference type="ARBA" id="ARBA00023004"/>
    </source>
</evidence>
<dbReference type="OrthoDB" id="5243643at2"/>
<evidence type="ECO:0000313" key="9">
    <source>
        <dbReference type="EMBL" id="ODQ96522.1"/>
    </source>
</evidence>
<dbReference type="SUPFAM" id="SSF55961">
    <property type="entry name" value="Bet v1-like"/>
    <property type="match status" value="1"/>
</dbReference>
<dbReference type="Proteomes" id="UP000094243">
    <property type="component" value="Unassembled WGS sequence"/>
</dbReference>
<gene>
    <name evidence="9" type="ORF">BHQ17_00505</name>
</gene>
<comment type="caution">
    <text evidence="9">The sequence shown here is derived from an EMBL/GenBank/DDBJ whole genome shotgun (WGS) entry which is preliminary data.</text>
</comment>
<protein>
    <recommendedName>
        <fullName evidence="8">Rieske domain-containing protein</fullName>
    </recommendedName>
</protein>
<dbReference type="Gene3D" id="2.102.10.10">
    <property type="entry name" value="Rieske [2Fe-2S] iron-sulphur domain"/>
    <property type="match status" value="1"/>
</dbReference>
<evidence type="ECO:0000256" key="4">
    <source>
        <dbReference type="ARBA" id="ARBA00023002"/>
    </source>
</evidence>
<dbReference type="SUPFAM" id="SSF50022">
    <property type="entry name" value="ISP domain"/>
    <property type="match status" value="1"/>
</dbReference>
<proteinExistence type="inferred from homology"/>
<dbReference type="InterPro" id="IPR015879">
    <property type="entry name" value="Ring_hydroxy_dOase_asu_C_dom"/>
</dbReference>
<accession>A0A1E3S4C4</accession>